<dbReference type="Proteomes" id="UP000358366">
    <property type="component" value="Unassembled WGS sequence"/>
</dbReference>
<dbReference type="FunFam" id="3.30.70.360:FF:000004">
    <property type="entry name" value="Peptidase M20 domain-containing protein 2"/>
    <property type="match status" value="1"/>
</dbReference>
<dbReference type="SUPFAM" id="SSF53187">
    <property type="entry name" value="Zn-dependent exopeptidases"/>
    <property type="match status" value="1"/>
</dbReference>
<proteinExistence type="predicted"/>
<dbReference type="GO" id="GO:0046657">
    <property type="term" value="P:folic acid catabolic process"/>
    <property type="evidence" value="ECO:0007669"/>
    <property type="project" value="TreeGrafter"/>
</dbReference>
<evidence type="ECO:0000313" key="3">
    <source>
        <dbReference type="Proteomes" id="UP000358366"/>
    </source>
</evidence>
<evidence type="ECO:0000259" key="1">
    <source>
        <dbReference type="Pfam" id="PF07687"/>
    </source>
</evidence>
<organism evidence="2 3">
    <name type="scientific">Dorea formicigenerans</name>
    <dbReference type="NCBI Taxonomy" id="39486"/>
    <lineage>
        <taxon>Bacteria</taxon>
        <taxon>Bacillati</taxon>
        <taxon>Bacillota</taxon>
        <taxon>Clostridia</taxon>
        <taxon>Lachnospirales</taxon>
        <taxon>Lachnospiraceae</taxon>
        <taxon>Dorea</taxon>
    </lineage>
</organism>
<keyword evidence="2" id="KW-0378">Hydrolase</keyword>
<dbReference type="EMBL" id="CABHNI010000033">
    <property type="protein sequence ID" value="VUX12567.1"/>
    <property type="molecule type" value="Genomic_DNA"/>
</dbReference>
<dbReference type="AlphaFoldDB" id="A0A564TZ89"/>
<name>A0A564TZ89_9FIRM</name>
<dbReference type="GO" id="GO:0005737">
    <property type="term" value="C:cytoplasm"/>
    <property type="evidence" value="ECO:0007669"/>
    <property type="project" value="TreeGrafter"/>
</dbReference>
<dbReference type="GO" id="GO:0016805">
    <property type="term" value="F:dipeptidase activity"/>
    <property type="evidence" value="ECO:0007669"/>
    <property type="project" value="TreeGrafter"/>
</dbReference>
<dbReference type="EC" id="3.5.1.-" evidence="2"/>
<gene>
    <name evidence="2" type="primary">abgB_2</name>
    <name evidence="2" type="ORF">DFSSTS7063_01975</name>
</gene>
<reference evidence="2 3" key="1">
    <citation type="submission" date="2019-07" db="EMBL/GenBank/DDBJ databases">
        <authorList>
            <person name="Hibberd C M."/>
            <person name="Gehrig L. J."/>
            <person name="Chang H.-W."/>
            <person name="Venkatesh S."/>
        </authorList>
    </citation>
    <scope>NUCLEOTIDE SEQUENCE [LARGE SCALE GENOMIC DNA]</scope>
    <source>
        <strain evidence="2">Dorea_formicigenerans_SSTS_Bg7063</strain>
    </source>
</reference>
<dbReference type="PANTHER" id="PTHR30575">
    <property type="entry name" value="PEPTIDASE M20"/>
    <property type="match status" value="1"/>
</dbReference>
<dbReference type="SUPFAM" id="SSF55031">
    <property type="entry name" value="Bacterial exopeptidase dimerisation domain"/>
    <property type="match status" value="1"/>
</dbReference>
<dbReference type="InterPro" id="IPR011650">
    <property type="entry name" value="Peptidase_M20_dimer"/>
</dbReference>
<evidence type="ECO:0000313" key="2">
    <source>
        <dbReference type="EMBL" id="VUX12567.1"/>
    </source>
</evidence>
<protein>
    <submittedName>
        <fullName evidence="2">p-aminobenzoyl-glutamate hydrolase subunit B</fullName>
        <ecNumber evidence="2">3.5.1.-</ecNumber>
    </submittedName>
</protein>
<dbReference type="InterPro" id="IPR052030">
    <property type="entry name" value="Peptidase_M20/M20A_hydrolases"/>
</dbReference>
<feature type="domain" description="Peptidase M20 dimerisation" evidence="1">
    <location>
        <begin position="96"/>
        <end position="184"/>
    </location>
</feature>
<dbReference type="RefSeq" id="WP_243131109.1">
    <property type="nucleotide sequence ID" value="NZ_CABHNI010000033.1"/>
</dbReference>
<dbReference type="Gene3D" id="3.30.70.360">
    <property type="match status" value="1"/>
</dbReference>
<dbReference type="GO" id="GO:0071713">
    <property type="term" value="F:para-aminobenzoyl-glutamate hydrolase activity"/>
    <property type="evidence" value="ECO:0007669"/>
    <property type="project" value="TreeGrafter"/>
</dbReference>
<dbReference type="InterPro" id="IPR036264">
    <property type="entry name" value="Bact_exopeptidase_dim_dom"/>
</dbReference>
<dbReference type="PANTHER" id="PTHR30575:SF0">
    <property type="entry name" value="XAA-ARG DIPEPTIDASE"/>
    <property type="match status" value="1"/>
</dbReference>
<dbReference type="Pfam" id="PF07687">
    <property type="entry name" value="M20_dimer"/>
    <property type="match status" value="1"/>
</dbReference>
<dbReference type="Gene3D" id="3.40.630.10">
    <property type="entry name" value="Zn peptidases"/>
    <property type="match status" value="2"/>
</dbReference>
<sequence>MFNHAELGSEEFKSCKYLVEKLKEHGFTVTCPYLDLDTAFRAELYCGEGPKVAVLPEYDALPGYGPNKDEVAHACGHNWIAASTLGAALTLAMDSIEFRFQGTASHAAAYPEKGVNALDAVNLMFAGINAMRQQTRNDARVAGIITSGGAACNIIPDYAACQFYIRAKDRAYLEELTQKVINCAKGAELMTGAKLEYFNFENSYDDLVYHDGLRALMHKNLNDLGVTDFVDSDEEASGSSDIGNVSHVCPTVYCELDTGARPKVFAHHETFLKYVHGKMARHTLHTATKALAATALDVFENPDIFLFFYILKTFPPASYVSSYAAFLLR</sequence>
<accession>A0A564TZ89</accession>